<name>A0A1X0QUB0_RHIZD</name>
<keyword evidence="1" id="KW-1133">Transmembrane helix</keyword>
<accession>A0A1X0QUB0</accession>
<reference evidence="2" key="1">
    <citation type="journal article" date="2016" name="Proc. Natl. Acad. Sci. U.S.A.">
        <title>Lipid metabolic changes in an early divergent fungus govern the establishment of a mutualistic symbiosis with endobacteria.</title>
        <authorList>
            <person name="Lastovetsky O.A."/>
            <person name="Gaspar M.L."/>
            <person name="Mondo S.J."/>
            <person name="LaButti K.M."/>
            <person name="Sandor L."/>
            <person name="Grigoriev I.V."/>
            <person name="Henry S.A."/>
            <person name="Pawlowska T.E."/>
        </authorList>
    </citation>
    <scope>NUCLEOTIDE SEQUENCE [LARGE SCALE GENOMIC DNA]</scope>
    <source>
        <strain evidence="2">ATCC 52814</strain>
    </source>
</reference>
<dbReference type="AlphaFoldDB" id="A0A1X0QUB0"/>
<evidence type="ECO:0000313" key="2">
    <source>
        <dbReference type="EMBL" id="ORE03355.1"/>
    </source>
</evidence>
<sequence length="83" mass="9902">MLVLLYSYRTPVFFCFCFCFFLFFFSDIMDNTPIYTSFGFCKEKTLRKCLTIQVQDHSAKKCPGDGQSSINQYRLHKRKERTN</sequence>
<dbReference type="VEuPathDB" id="FungiDB:BCV72DRAFT_33217"/>
<keyword evidence="1" id="KW-0472">Membrane</keyword>
<keyword evidence="1" id="KW-0812">Transmembrane</keyword>
<dbReference type="Proteomes" id="UP000242414">
    <property type="component" value="Unassembled WGS sequence"/>
</dbReference>
<gene>
    <name evidence="2" type="ORF">BCV72DRAFT_33217</name>
</gene>
<evidence type="ECO:0000256" key="1">
    <source>
        <dbReference type="SAM" id="Phobius"/>
    </source>
</evidence>
<protein>
    <submittedName>
        <fullName evidence="2">Uncharacterized protein</fullName>
    </submittedName>
</protein>
<dbReference type="EMBL" id="KV922007">
    <property type="protein sequence ID" value="ORE03355.1"/>
    <property type="molecule type" value="Genomic_DNA"/>
</dbReference>
<feature type="transmembrane region" description="Helical" evidence="1">
    <location>
        <begin position="6"/>
        <end position="25"/>
    </location>
</feature>
<organism evidence="2">
    <name type="scientific">Rhizopus microsporus var. microsporus</name>
    <dbReference type="NCBI Taxonomy" id="86635"/>
    <lineage>
        <taxon>Eukaryota</taxon>
        <taxon>Fungi</taxon>
        <taxon>Fungi incertae sedis</taxon>
        <taxon>Mucoromycota</taxon>
        <taxon>Mucoromycotina</taxon>
        <taxon>Mucoromycetes</taxon>
        <taxon>Mucorales</taxon>
        <taxon>Mucorineae</taxon>
        <taxon>Rhizopodaceae</taxon>
        <taxon>Rhizopus</taxon>
    </lineage>
</organism>
<proteinExistence type="predicted"/>